<dbReference type="GeneID" id="61296128"/>
<evidence type="ECO:0000313" key="6">
    <source>
        <dbReference type="Proteomes" id="UP000183794"/>
    </source>
</evidence>
<feature type="signal peptide" evidence="1">
    <location>
        <begin position="1"/>
        <end position="18"/>
    </location>
</feature>
<protein>
    <recommendedName>
        <fullName evidence="2">Lcl C-terminal domain-containing protein</fullName>
    </recommendedName>
</protein>
<evidence type="ECO:0000256" key="1">
    <source>
        <dbReference type="SAM" id="SignalP"/>
    </source>
</evidence>
<dbReference type="OrthoDB" id="9793251at2"/>
<dbReference type="Proteomes" id="UP000182660">
    <property type="component" value="Unassembled WGS sequence"/>
</dbReference>
<dbReference type="EMBL" id="FPLJ01000052">
    <property type="protein sequence ID" value="SGY91896.1"/>
    <property type="molecule type" value="Genomic_DNA"/>
</dbReference>
<dbReference type="PANTHER" id="PTHR35812:SF1">
    <property type="entry name" value="LIPOPROTEIN"/>
    <property type="match status" value="1"/>
</dbReference>
<name>A0A090IHA7_9GAMM</name>
<sequence length="192" mass="20589">MIKSTTILLLSSSLFSFAAIAASDPVGINCDPTLYQDYTPSDFIDNKDGSVTDLRTSLIWAKCSIGQTYTLSSNSCSGSGAISYATWREALAAADSYSINGTTGWRLPNIKELGSLVDRSCAEPTINLTLFPNTVSSVYYSSTPFKGSANGTEYSHLVSRVIDFSKGTEMPLGQHDSSLTTYAVRAVKGGYR</sequence>
<accession>A0A090IHA7</accession>
<dbReference type="PATRIC" id="fig|80854.5.peg.4395"/>
<keyword evidence="1" id="KW-0732">Signal</keyword>
<dbReference type="AlphaFoldDB" id="A0A090IHA7"/>
<dbReference type="EMBL" id="FPLD01000066">
    <property type="protein sequence ID" value="SGZ01815.1"/>
    <property type="molecule type" value="Genomic_DNA"/>
</dbReference>
<dbReference type="STRING" id="80854.MVIS_4142"/>
<dbReference type="PANTHER" id="PTHR35812">
    <property type="entry name" value="LIPOPROTEIN"/>
    <property type="match status" value="1"/>
</dbReference>
<reference evidence="4 6" key="2">
    <citation type="submission" date="2016-11" db="EMBL/GenBank/DDBJ databases">
        <authorList>
            <person name="Jaros S."/>
            <person name="Januszkiewicz K."/>
            <person name="Wedrychowicz H."/>
        </authorList>
    </citation>
    <scope>NUCLEOTIDE SEQUENCE [LARGE SCALE GENOMIC DNA]</scope>
    <source>
        <strain evidence="4">NVI 5450</strain>
    </source>
</reference>
<reference evidence="3 5" key="1">
    <citation type="submission" date="2016-11" db="EMBL/GenBank/DDBJ databases">
        <authorList>
            <person name="Klemetsen T."/>
        </authorList>
    </citation>
    <scope>NUCLEOTIDE SEQUENCE [LARGE SCALE GENOMIC DNA]</scope>
    <source>
        <strain evidence="3">MT 2528</strain>
    </source>
</reference>
<proteinExistence type="predicted"/>
<dbReference type="HOGENOM" id="CLU_101405_1_0_6"/>
<dbReference type="RefSeq" id="WP_045112078.1">
    <property type="nucleotide sequence ID" value="NZ_CAWQZC010000139.1"/>
</dbReference>
<evidence type="ECO:0000259" key="2">
    <source>
        <dbReference type="Pfam" id="PF07603"/>
    </source>
</evidence>
<dbReference type="InterPro" id="IPR011460">
    <property type="entry name" value="Lcl_C"/>
</dbReference>
<evidence type="ECO:0000313" key="5">
    <source>
        <dbReference type="Proteomes" id="UP000182660"/>
    </source>
</evidence>
<organism evidence="4 6">
    <name type="scientific">Moritella viscosa</name>
    <dbReference type="NCBI Taxonomy" id="80854"/>
    <lineage>
        <taxon>Bacteria</taxon>
        <taxon>Pseudomonadati</taxon>
        <taxon>Pseudomonadota</taxon>
        <taxon>Gammaproteobacteria</taxon>
        <taxon>Alteromonadales</taxon>
        <taxon>Moritellaceae</taxon>
        <taxon>Moritella</taxon>
    </lineage>
</organism>
<feature type="chain" id="PRO_5015029879" description="Lcl C-terminal domain-containing protein" evidence="1">
    <location>
        <begin position="19"/>
        <end position="192"/>
    </location>
</feature>
<dbReference type="KEGG" id="mvs:MVIS_4142"/>
<gene>
    <name evidence="3" type="ORF">MT2528_2271</name>
    <name evidence="4" type="ORF">NVI5450_2471</name>
</gene>
<evidence type="ECO:0000313" key="4">
    <source>
        <dbReference type="EMBL" id="SGZ01815.1"/>
    </source>
</evidence>
<dbReference type="Pfam" id="PF07603">
    <property type="entry name" value="Lcl_C"/>
    <property type="match status" value="1"/>
</dbReference>
<feature type="domain" description="Lcl C-terminal" evidence="2">
    <location>
        <begin position="50"/>
        <end position="172"/>
    </location>
</feature>
<keyword evidence="5" id="KW-1185">Reference proteome</keyword>
<dbReference type="Proteomes" id="UP000183794">
    <property type="component" value="Unassembled WGS sequence"/>
</dbReference>
<evidence type="ECO:0000313" key="3">
    <source>
        <dbReference type="EMBL" id="SGY91896.1"/>
    </source>
</evidence>